<reference evidence="2 4" key="1">
    <citation type="journal article" date="2015" name="Proc. Natl. Acad. Sci. U.S.A.">
        <title>Genomic and proteomic characterization of "Candidatus Nitrosopelagicus brevis": An ammonia-oxidizing archaeon from the open ocean.</title>
        <authorList>
            <person name="Santoro A.E."/>
            <person name="Dupont C.L."/>
            <person name="Richter R.A."/>
            <person name="Craig M.T."/>
            <person name="Carini P."/>
            <person name="McIlvin M.R."/>
            <person name="Yang Y."/>
            <person name="Orsi W.D."/>
            <person name="Moran D.M."/>
            <person name="Saito M.A."/>
        </authorList>
    </citation>
    <scope>NUCLEOTIDE SEQUENCE [LARGE SCALE GENOMIC DNA]</scope>
    <source>
        <strain evidence="2">CN25</strain>
        <strain evidence="4">V2</strain>
    </source>
</reference>
<evidence type="ECO:0000313" key="5">
    <source>
        <dbReference type="Proteomes" id="UP000241022"/>
    </source>
</evidence>
<dbReference type="Proteomes" id="UP000241022">
    <property type="component" value="Unassembled WGS sequence"/>
</dbReference>
<dbReference type="GeneID" id="24816159"/>
<reference evidence="5" key="3">
    <citation type="submission" date="2016-05" db="EMBL/GenBank/DDBJ databases">
        <authorList>
            <person name="Dupont C."/>
            <person name="Santoro A."/>
        </authorList>
    </citation>
    <scope>NUCLEOTIDE SEQUENCE [LARGE SCALE GENOMIC DNA]</scope>
    <source>
        <strain evidence="5">U25</strain>
    </source>
</reference>
<dbReference type="STRING" id="1410606.T478_0259"/>
<sequence>MSNLTKYLVIVGIMIAVGAMLLIYGSQTITGDLVIEEGKVNSLTQLEIKADLDPEINTEGVYAVQTIEGKEYDISAVVIDSSEIKIRDVSINRNSFEDNFEIEQAGTYTLIITTSESEEIPLVGGIGHVPDSTGVTISIVGFFIIISGMIGVAAIGFMIIRQKKNKSS</sequence>
<keyword evidence="1" id="KW-0812">Transmembrane</keyword>
<feature type="transmembrane region" description="Helical" evidence="1">
    <location>
        <begin position="7"/>
        <end position="25"/>
    </location>
</feature>
<keyword evidence="1" id="KW-1133">Transmembrane helix</keyword>
<reference evidence="3" key="2">
    <citation type="submission" date="2016-05" db="EMBL/GenBank/DDBJ databases">
        <authorList>
            <person name="Lavstsen T."/>
            <person name="Jespersen J.S."/>
        </authorList>
    </citation>
    <scope>NUCLEOTIDE SEQUENCE [LARGE SCALE GENOMIC DNA]</scope>
    <source>
        <strain evidence="3">U25</strain>
    </source>
</reference>
<proteinExistence type="predicted"/>
<reference evidence="3 5" key="4">
    <citation type="submission" date="2018-04" db="EMBL/GenBank/DDBJ databases">
        <title>Transcriptomics of ammonia oxidizing archaea.</title>
        <authorList>
            <person name="Carini P."/>
        </authorList>
    </citation>
    <scope>NUCLEOTIDE SEQUENCE [LARGE SCALE GENOMIC DNA]</scope>
    <source>
        <strain evidence="3 5">U25</strain>
    </source>
</reference>
<evidence type="ECO:0000313" key="3">
    <source>
        <dbReference type="EMBL" id="PTL87505.1"/>
    </source>
</evidence>
<keyword evidence="5" id="KW-1185">Reference proteome</keyword>
<organism evidence="2 4">
    <name type="scientific">Candidatus Nitrosopelagicus brevis</name>
    <dbReference type="NCBI Taxonomy" id="1410606"/>
    <lineage>
        <taxon>Archaea</taxon>
        <taxon>Nitrososphaerota</taxon>
    </lineage>
</organism>
<keyword evidence="1" id="KW-0472">Membrane</keyword>
<dbReference type="AlphaFoldDB" id="A0A0A7V1F7"/>
<dbReference type="RefSeq" id="WP_048104557.1">
    <property type="nucleotide sequence ID" value="NZ_CP007026.1"/>
</dbReference>
<evidence type="ECO:0000313" key="4">
    <source>
        <dbReference type="Proteomes" id="UP000030944"/>
    </source>
</evidence>
<evidence type="ECO:0000256" key="1">
    <source>
        <dbReference type="SAM" id="Phobius"/>
    </source>
</evidence>
<accession>A0A0A7V1F7</accession>
<dbReference type="OrthoDB" id="11432at2157"/>
<name>A0A0A7V1F7_9ARCH</name>
<dbReference type="EMBL" id="CP007026">
    <property type="protein sequence ID" value="AJA92904.1"/>
    <property type="molecule type" value="Genomic_DNA"/>
</dbReference>
<dbReference type="HOGENOM" id="CLU_134818_0_0_2"/>
<dbReference type="KEGG" id="nbv:T478_0259"/>
<feature type="transmembrane region" description="Helical" evidence="1">
    <location>
        <begin position="137"/>
        <end position="160"/>
    </location>
</feature>
<gene>
    <name evidence="3" type="ORF">A7X95_06370</name>
    <name evidence="2" type="ORF">T478_0259</name>
</gene>
<protein>
    <submittedName>
        <fullName evidence="2">Uncharacterized protein</fullName>
    </submittedName>
</protein>
<evidence type="ECO:0000313" key="2">
    <source>
        <dbReference type="EMBL" id="AJA92904.1"/>
    </source>
</evidence>
<dbReference type="EMBL" id="LXWN01000002">
    <property type="protein sequence ID" value="PTL87505.1"/>
    <property type="molecule type" value="Genomic_DNA"/>
</dbReference>
<dbReference type="Proteomes" id="UP000030944">
    <property type="component" value="Chromosome"/>
</dbReference>